<evidence type="ECO:0000313" key="3">
    <source>
        <dbReference type="Proteomes" id="UP000557772"/>
    </source>
</evidence>
<dbReference type="AlphaFoldDB" id="A0A849AIR2"/>
<dbReference type="RefSeq" id="WP_171151903.1">
    <property type="nucleotide sequence ID" value="NZ_JABENB010000001.1"/>
</dbReference>
<dbReference type="Proteomes" id="UP000557772">
    <property type="component" value="Unassembled WGS sequence"/>
</dbReference>
<dbReference type="EMBL" id="JABENB010000001">
    <property type="protein sequence ID" value="NNG38300.1"/>
    <property type="molecule type" value="Genomic_DNA"/>
</dbReference>
<name>A0A849AIR2_9MICO</name>
<evidence type="ECO:0000313" key="2">
    <source>
        <dbReference type="EMBL" id="NNG38300.1"/>
    </source>
</evidence>
<gene>
    <name evidence="2" type="ORF">HJ588_03300</name>
</gene>
<dbReference type="GO" id="GO:0009307">
    <property type="term" value="P:DNA restriction-modification system"/>
    <property type="evidence" value="ECO:0007669"/>
    <property type="project" value="InterPro"/>
</dbReference>
<reference evidence="2 3" key="1">
    <citation type="submission" date="2020-05" db="EMBL/GenBank/DDBJ databases">
        <title>Flexivirga sp. ID2601S isolated from air conditioner.</title>
        <authorList>
            <person name="Kim D.H."/>
        </authorList>
    </citation>
    <scope>NUCLEOTIDE SEQUENCE [LARGE SCALE GENOMIC DNA]</scope>
    <source>
        <strain evidence="2 3">ID2601S</strain>
    </source>
</reference>
<dbReference type="InterPro" id="IPR007560">
    <property type="entry name" value="Restrct_endonuc_IV_Mrr"/>
</dbReference>
<organism evidence="2 3">
    <name type="scientific">Flexivirga aerilata</name>
    <dbReference type="NCBI Taxonomy" id="1656889"/>
    <lineage>
        <taxon>Bacteria</taxon>
        <taxon>Bacillati</taxon>
        <taxon>Actinomycetota</taxon>
        <taxon>Actinomycetes</taxon>
        <taxon>Micrococcales</taxon>
        <taxon>Dermacoccaceae</taxon>
        <taxon>Flexivirga</taxon>
    </lineage>
</organism>
<feature type="domain" description="Restriction endonuclease type IV Mrr" evidence="1">
    <location>
        <begin position="159"/>
        <end position="264"/>
    </location>
</feature>
<dbReference type="Pfam" id="PF04471">
    <property type="entry name" value="Mrr_cat"/>
    <property type="match status" value="1"/>
</dbReference>
<keyword evidence="3" id="KW-1185">Reference proteome</keyword>
<dbReference type="InterPro" id="IPR011335">
    <property type="entry name" value="Restrct_endonuc-II-like"/>
</dbReference>
<evidence type="ECO:0000259" key="1">
    <source>
        <dbReference type="Pfam" id="PF04471"/>
    </source>
</evidence>
<protein>
    <recommendedName>
        <fullName evidence="1">Restriction endonuclease type IV Mrr domain-containing protein</fullName>
    </recommendedName>
</protein>
<dbReference type="GO" id="GO:0004519">
    <property type="term" value="F:endonuclease activity"/>
    <property type="evidence" value="ECO:0007669"/>
    <property type="project" value="InterPro"/>
</dbReference>
<comment type="caution">
    <text evidence="2">The sequence shown here is derived from an EMBL/GenBank/DDBJ whole genome shotgun (WGS) entry which is preliminary data.</text>
</comment>
<dbReference type="GO" id="GO:0003677">
    <property type="term" value="F:DNA binding"/>
    <property type="evidence" value="ECO:0007669"/>
    <property type="project" value="InterPro"/>
</dbReference>
<sequence length="297" mass="33271">MEPIPLSVFEAAVQVAGSALHYKSSLKQLLRNCGVSENGAERYSDLTKYQIFRNTWGDLDRDGVSGRKVQHRLVTALANLDKPDPNVPDVAAGRRSIAELRRLAQQAQLLVTPADLARAERRKAAAAEAADSTSKREQLAALNDAFQILHRQADKQRRGYDLEKLLSALFRWAELDYHGSYKTETDQIDGAITLDSFTYLIEARWRDEVAMATDLAAFADKVERRIDATRGLFISMAGFRPAAVDRYRQAKENRLVLFDGADLAWVLEGRFDFTDALRAKVRAASIQGDPYISVNRL</sequence>
<dbReference type="SUPFAM" id="SSF52980">
    <property type="entry name" value="Restriction endonuclease-like"/>
    <property type="match status" value="1"/>
</dbReference>
<accession>A0A849AIR2</accession>
<proteinExistence type="predicted"/>